<comment type="caution">
    <text evidence="1">The sequence shown here is derived from an EMBL/GenBank/DDBJ whole genome shotgun (WGS) entry which is preliminary data.</text>
</comment>
<dbReference type="Proteomes" id="UP000324222">
    <property type="component" value="Unassembled WGS sequence"/>
</dbReference>
<evidence type="ECO:0000313" key="1">
    <source>
        <dbReference type="EMBL" id="MPC20118.1"/>
    </source>
</evidence>
<evidence type="ECO:0000313" key="2">
    <source>
        <dbReference type="Proteomes" id="UP000324222"/>
    </source>
</evidence>
<reference evidence="1 2" key="1">
    <citation type="submission" date="2019-05" db="EMBL/GenBank/DDBJ databases">
        <title>Another draft genome of Portunus trituberculatus and its Hox gene families provides insights of decapod evolution.</title>
        <authorList>
            <person name="Jeong J.-H."/>
            <person name="Song I."/>
            <person name="Kim S."/>
            <person name="Choi T."/>
            <person name="Kim D."/>
            <person name="Ryu S."/>
            <person name="Kim W."/>
        </authorList>
    </citation>
    <scope>NUCLEOTIDE SEQUENCE [LARGE SCALE GENOMIC DNA]</scope>
    <source>
        <tissue evidence="1">Muscle</tissue>
    </source>
</reference>
<proteinExistence type="predicted"/>
<accession>A0A5B7DFM0</accession>
<gene>
    <name evidence="1" type="ORF">E2C01_013050</name>
</gene>
<dbReference type="AlphaFoldDB" id="A0A5B7DFM0"/>
<protein>
    <submittedName>
        <fullName evidence="1">Uncharacterized protein</fullName>
    </submittedName>
</protein>
<sequence>MEIPVELPKRCNTATYLYCYPILCGDEASRCSLCVTRCFRPVRGPGRCLVFSGGQDAALREERDSPGTCLVSTRLGVTEAT</sequence>
<name>A0A5B7DFM0_PORTR</name>
<keyword evidence="2" id="KW-1185">Reference proteome</keyword>
<dbReference type="EMBL" id="VSRR010000836">
    <property type="protein sequence ID" value="MPC20118.1"/>
    <property type="molecule type" value="Genomic_DNA"/>
</dbReference>
<organism evidence="1 2">
    <name type="scientific">Portunus trituberculatus</name>
    <name type="common">Swimming crab</name>
    <name type="synonym">Neptunus trituberculatus</name>
    <dbReference type="NCBI Taxonomy" id="210409"/>
    <lineage>
        <taxon>Eukaryota</taxon>
        <taxon>Metazoa</taxon>
        <taxon>Ecdysozoa</taxon>
        <taxon>Arthropoda</taxon>
        <taxon>Crustacea</taxon>
        <taxon>Multicrustacea</taxon>
        <taxon>Malacostraca</taxon>
        <taxon>Eumalacostraca</taxon>
        <taxon>Eucarida</taxon>
        <taxon>Decapoda</taxon>
        <taxon>Pleocyemata</taxon>
        <taxon>Brachyura</taxon>
        <taxon>Eubrachyura</taxon>
        <taxon>Portunoidea</taxon>
        <taxon>Portunidae</taxon>
        <taxon>Portuninae</taxon>
        <taxon>Portunus</taxon>
    </lineage>
</organism>